<organism evidence="3 4">
    <name type="scientific">Heligmosomoides polygyrus</name>
    <name type="common">Parasitic roundworm</name>
    <dbReference type="NCBI Taxonomy" id="6339"/>
    <lineage>
        <taxon>Eukaryota</taxon>
        <taxon>Metazoa</taxon>
        <taxon>Ecdysozoa</taxon>
        <taxon>Nematoda</taxon>
        <taxon>Chromadorea</taxon>
        <taxon>Rhabditida</taxon>
        <taxon>Rhabditina</taxon>
        <taxon>Rhabditomorpha</taxon>
        <taxon>Strongyloidea</taxon>
        <taxon>Heligmosomidae</taxon>
        <taxon>Heligmosomoides</taxon>
    </lineage>
</organism>
<protein>
    <submittedName>
        <fullName evidence="2 4">Uncharacterized protein</fullName>
    </submittedName>
</protein>
<dbReference type="AlphaFoldDB" id="A0A183FYF2"/>
<accession>A0A183FYF2</accession>
<evidence type="ECO:0000313" key="2">
    <source>
        <dbReference type="EMBL" id="VDO97000.1"/>
    </source>
</evidence>
<reference evidence="4" key="2">
    <citation type="submission" date="2019-09" db="UniProtKB">
        <authorList>
            <consortium name="WormBaseParasite"/>
        </authorList>
    </citation>
    <scope>IDENTIFICATION</scope>
</reference>
<sequence length="121" mass="13932">MADGESNSSWETMAADVTRAVDGGSRPRSRVWRREQRSAALELSILEALRRKTMPKKEKRWQCSYQCFLHSAERSDKGQFFLLLRDMESDGLLEQNSTLQSPAQKAHTVRQSSECLRHTFV</sequence>
<evidence type="ECO:0000313" key="4">
    <source>
        <dbReference type="WBParaSite" id="HPBE_0001366701-mRNA-1"/>
    </source>
</evidence>
<dbReference type="EMBL" id="UZAH01028018">
    <property type="protein sequence ID" value="VDO97000.1"/>
    <property type="molecule type" value="Genomic_DNA"/>
</dbReference>
<gene>
    <name evidence="2" type="ORF">HPBE_LOCUS13668</name>
</gene>
<keyword evidence="3" id="KW-1185">Reference proteome</keyword>
<dbReference type="Proteomes" id="UP000050761">
    <property type="component" value="Unassembled WGS sequence"/>
</dbReference>
<reference evidence="2 3" key="1">
    <citation type="submission" date="2018-11" db="EMBL/GenBank/DDBJ databases">
        <authorList>
            <consortium name="Pathogen Informatics"/>
        </authorList>
    </citation>
    <scope>NUCLEOTIDE SEQUENCE [LARGE SCALE GENOMIC DNA]</scope>
</reference>
<accession>A0A3P7ZBG1</accession>
<feature type="region of interest" description="Disordered" evidence="1">
    <location>
        <begin position="1"/>
        <end position="31"/>
    </location>
</feature>
<feature type="compositionally biased region" description="Polar residues" evidence="1">
    <location>
        <begin position="1"/>
        <end position="11"/>
    </location>
</feature>
<name>A0A183FYF2_HELPZ</name>
<evidence type="ECO:0000256" key="1">
    <source>
        <dbReference type="SAM" id="MobiDB-lite"/>
    </source>
</evidence>
<proteinExistence type="predicted"/>
<evidence type="ECO:0000313" key="3">
    <source>
        <dbReference type="Proteomes" id="UP000050761"/>
    </source>
</evidence>
<dbReference type="WBParaSite" id="HPBE_0001366701-mRNA-1">
    <property type="protein sequence ID" value="HPBE_0001366701-mRNA-1"/>
    <property type="gene ID" value="HPBE_0001366701"/>
</dbReference>